<proteinExistence type="predicted"/>
<organism evidence="2 3">
    <name type="scientific">Puccinia striiformis</name>
    <dbReference type="NCBI Taxonomy" id="27350"/>
    <lineage>
        <taxon>Eukaryota</taxon>
        <taxon>Fungi</taxon>
        <taxon>Dikarya</taxon>
        <taxon>Basidiomycota</taxon>
        <taxon>Pucciniomycotina</taxon>
        <taxon>Pucciniomycetes</taxon>
        <taxon>Pucciniales</taxon>
        <taxon>Pucciniaceae</taxon>
        <taxon>Puccinia</taxon>
    </lineage>
</organism>
<comment type="caution">
    <text evidence="2">The sequence shown here is derived from an EMBL/GenBank/DDBJ whole genome shotgun (WGS) entry which is preliminary data.</text>
</comment>
<protein>
    <submittedName>
        <fullName evidence="2">Uncharacterized protein</fullName>
    </submittedName>
</protein>
<evidence type="ECO:0000256" key="1">
    <source>
        <dbReference type="SAM" id="MobiDB-lite"/>
    </source>
</evidence>
<gene>
    <name evidence="2" type="ORF">PSHT_10397</name>
</gene>
<evidence type="ECO:0000313" key="2">
    <source>
        <dbReference type="EMBL" id="POW06312.1"/>
    </source>
</evidence>
<accession>A0A2S4V9V8</accession>
<keyword evidence="3" id="KW-1185">Reference proteome</keyword>
<dbReference type="Proteomes" id="UP000238274">
    <property type="component" value="Unassembled WGS sequence"/>
</dbReference>
<dbReference type="VEuPathDB" id="FungiDB:PSTT_14602"/>
<reference evidence="2 3" key="1">
    <citation type="submission" date="2017-12" db="EMBL/GenBank/DDBJ databases">
        <title>Gene loss provides genomic basis for host adaptation in cereal stripe rust fungi.</title>
        <authorList>
            <person name="Xia C."/>
        </authorList>
    </citation>
    <scope>NUCLEOTIDE SEQUENCE [LARGE SCALE GENOMIC DNA]</scope>
    <source>
        <strain evidence="2 3">93TX-2</strain>
    </source>
</reference>
<reference evidence="3" key="3">
    <citation type="journal article" date="2018" name="Mol. Plant Microbe Interact.">
        <title>Genome sequence resources for the wheat stripe rust pathogen (Puccinia striiformis f. sp. tritici) and the barley stripe rust pathogen (Puccinia striiformis f. sp. hordei).</title>
        <authorList>
            <person name="Xia C."/>
            <person name="Wang M."/>
            <person name="Yin C."/>
            <person name="Cornejo O.E."/>
            <person name="Hulbert S.H."/>
            <person name="Chen X."/>
        </authorList>
    </citation>
    <scope>NUCLEOTIDE SEQUENCE [LARGE SCALE GENOMIC DNA]</scope>
    <source>
        <strain evidence="3">93TX-2</strain>
    </source>
</reference>
<dbReference type="AlphaFoldDB" id="A0A2S4V9V8"/>
<feature type="region of interest" description="Disordered" evidence="1">
    <location>
        <begin position="1"/>
        <end position="20"/>
    </location>
</feature>
<dbReference type="OrthoDB" id="10603817at2759"/>
<name>A0A2S4V9V8_9BASI</name>
<sequence length="138" mass="15529">MPAFEGVGGKNKKRKRNPTTSIGIALSQSLQLEETDALQSSALAGTLRIDQNSLTGLNLIENNQEPTNFYEDIQNIGPDNLRFLSNTPQVASLLEYLQTEDYKRKKLEEEKNWGEVFDKACNCNNTRLRRVALVDILS</sequence>
<evidence type="ECO:0000313" key="3">
    <source>
        <dbReference type="Proteomes" id="UP000238274"/>
    </source>
</evidence>
<reference evidence="3" key="2">
    <citation type="journal article" date="2018" name="BMC Genomics">
        <title>Genomic insights into host adaptation between the wheat stripe rust pathogen (Puccinia striiformis f. sp. tritici) and the barley stripe rust pathogen (Puccinia striiformis f. sp. hordei).</title>
        <authorList>
            <person name="Xia C."/>
            <person name="Wang M."/>
            <person name="Yin C."/>
            <person name="Cornejo O.E."/>
            <person name="Hulbert S.H."/>
            <person name="Chen X."/>
        </authorList>
    </citation>
    <scope>NUCLEOTIDE SEQUENCE [LARGE SCALE GENOMIC DNA]</scope>
    <source>
        <strain evidence="3">93TX-2</strain>
    </source>
</reference>
<dbReference type="EMBL" id="PKSM01000160">
    <property type="protein sequence ID" value="POW06312.1"/>
    <property type="molecule type" value="Genomic_DNA"/>
</dbReference>
<dbReference type="VEuPathDB" id="FungiDB:PSHT_10397"/>